<gene>
    <name evidence="8" type="ORF">DCAR_015948</name>
    <name evidence="9" type="ORF">DCAR_0414752</name>
</gene>
<keyword evidence="2 4" id="KW-0863">Zinc-finger</keyword>
<evidence type="ECO:0000259" key="7">
    <source>
        <dbReference type="PROSITE" id="PS51999"/>
    </source>
</evidence>
<evidence type="ECO:0000313" key="9">
    <source>
        <dbReference type="EMBL" id="WOG95433.1"/>
    </source>
</evidence>
<evidence type="ECO:0000256" key="2">
    <source>
        <dbReference type="ARBA" id="ARBA00022771"/>
    </source>
</evidence>
<evidence type="ECO:0000256" key="3">
    <source>
        <dbReference type="ARBA" id="ARBA00022833"/>
    </source>
</evidence>
<keyword evidence="6" id="KW-0812">Transmembrane</keyword>
<dbReference type="InterPro" id="IPR010666">
    <property type="entry name" value="Znf_GRF"/>
</dbReference>
<protein>
    <recommendedName>
        <fullName evidence="7">GRF-type domain-containing protein</fullName>
    </recommendedName>
</protein>
<name>A0A162A7R8_DAUCS</name>
<proteinExistence type="predicted"/>
<keyword evidence="6" id="KW-0472">Membrane</keyword>
<keyword evidence="6" id="KW-1133">Transmembrane helix</keyword>
<sequence length="138" mass="16239">MSTSSVESTKSLEQKCCWCGKRAWVNTSWTHNNPGRRFYTCGTMKNIKDVGDRCNFFEWFDQDFSRRAFDVITHLNHRRIYLEEKLKLLEENLAENGEKKKTLKEDVRGLILENNRLKTQLKFCVVLCVVMLAVVLML</sequence>
<keyword evidence="10" id="KW-1185">Reference proteome</keyword>
<reference evidence="8" key="1">
    <citation type="journal article" date="2016" name="Nat. Genet.">
        <title>A high-quality carrot genome assembly provides new insights into carotenoid accumulation and asterid genome evolution.</title>
        <authorList>
            <person name="Iorizzo M."/>
            <person name="Ellison S."/>
            <person name="Senalik D."/>
            <person name="Zeng P."/>
            <person name="Satapoomin P."/>
            <person name="Huang J."/>
            <person name="Bowman M."/>
            <person name="Iovene M."/>
            <person name="Sanseverino W."/>
            <person name="Cavagnaro P."/>
            <person name="Yildiz M."/>
            <person name="Macko-Podgorni A."/>
            <person name="Moranska E."/>
            <person name="Grzebelus E."/>
            <person name="Grzebelus D."/>
            <person name="Ashrafi H."/>
            <person name="Zheng Z."/>
            <person name="Cheng S."/>
            <person name="Spooner D."/>
            <person name="Van Deynze A."/>
            <person name="Simon P."/>
        </authorList>
    </citation>
    <scope>NUCLEOTIDE SEQUENCE [LARGE SCALE GENOMIC DNA]</scope>
    <source>
        <tissue evidence="8">Leaf</tissue>
    </source>
</reference>
<dbReference type="EMBL" id="LNRQ01000004">
    <property type="protein sequence ID" value="KZM96690.1"/>
    <property type="molecule type" value="Genomic_DNA"/>
</dbReference>
<evidence type="ECO:0000313" key="10">
    <source>
        <dbReference type="Proteomes" id="UP000077755"/>
    </source>
</evidence>
<dbReference type="OMA" id="TSWTHNN"/>
<dbReference type="Pfam" id="PF06839">
    <property type="entry name" value="Zn_ribbon_GRF"/>
    <property type="match status" value="1"/>
</dbReference>
<feature type="domain" description="GRF-type" evidence="7">
    <location>
        <begin position="17"/>
        <end position="63"/>
    </location>
</feature>
<dbReference type="Proteomes" id="UP000077755">
    <property type="component" value="Chromosome 4"/>
</dbReference>
<reference evidence="9" key="2">
    <citation type="submission" date="2022-03" db="EMBL/GenBank/DDBJ databases">
        <title>Draft title - Genomic analysis of global carrot germplasm unveils the trajectory of domestication and the origin of high carotenoid orange carrot.</title>
        <authorList>
            <person name="Iorizzo M."/>
            <person name="Ellison S."/>
            <person name="Senalik D."/>
            <person name="Macko-Podgorni A."/>
            <person name="Grzebelus D."/>
            <person name="Bostan H."/>
            <person name="Rolling W."/>
            <person name="Curaba J."/>
            <person name="Simon P."/>
        </authorList>
    </citation>
    <scope>NUCLEOTIDE SEQUENCE</scope>
    <source>
        <tissue evidence="9">Leaf</tissue>
    </source>
</reference>
<evidence type="ECO:0000256" key="1">
    <source>
        <dbReference type="ARBA" id="ARBA00022723"/>
    </source>
</evidence>
<keyword evidence="5" id="KW-0175">Coiled coil</keyword>
<dbReference type="AlphaFoldDB" id="A0A162A7R8"/>
<keyword evidence="1" id="KW-0479">Metal-binding</keyword>
<evidence type="ECO:0000256" key="6">
    <source>
        <dbReference type="SAM" id="Phobius"/>
    </source>
</evidence>
<dbReference type="GO" id="GO:0008270">
    <property type="term" value="F:zinc ion binding"/>
    <property type="evidence" value="ECO:0007669"/>
    <property type="project" value="UniProtKB-KW"/>
</dbReference>
<dbReference type="Gramene" id="KZM96690">
    <property type="protein sequence ID" value="KZM96690"/>
    <property type="gene ID" value="DCAR_015948"/>
</dbReference>
<accession>A0A162A7R8</accession>
<dbReference type="PROSITE" id="PS51999">
    <property type="entry name" value="ZF_GRF"/>
    <property type="match status" value="1"/>
</dbReference>
<feature type="transmembrane region" description="Helical" evidence="6">
    <location>
        <begin position="121"/>
        <end position="137"/>
    </location>
</feature>
<dbReference type="EMBL" id="CP093346">
    <property type="protein sequence ID" value="WOG95433.1"/>
    <property type="molecule type" value="Genomic_DNA"/>
</dbReference>
<organism evidence="8">
    <name type="scientific">Daucus carota subsp. sativus</name>
    <name type="common">Carrot</name>
    <dbReference type="NCBI Taxonomy" id="79200"/>
    <lineage>
        <taxon>Eukaryota</taxon>
        <taxon>Viridiplantae</taxon>
        <taxon>Streptophyta</taxon>
        <taxon>Embryophyta</taxon>
        <taxon>Tracheophyta</taxon>
        <taxon>Spermatophyta</taxon>
        <taxon>Magnoliopsida</taxon>
        <taxon>eudicotyledons</taxon>
        <taxon>Gunneridae</taxon>
        <taxon>Pentapetalae</taxon>
        <taxon>asterids</taxon>
        <taxon>campanulids</taxon>
        <taxon>Apiales</taxon>
        <taxon>Apiaceae</taxon>
        <taxon>Apioideae</taxon>
        <taxon>Scandiceae</taxon>
        <taxon>Daucinae</taxon>
        <taxon>Daucus</taxon>
        <taxon>Daucus sect. Daucus</taxon>
    </lineage>
</organism>
<dbReference type="PANTHER" id="PTHR33248">
    <property type="entry name" value="ZINC ION-BINDING PROTEIN"/>
    <property type="match status" value="1"/>
</dbReference>
<evidence type="ECO:0000256" key="4">
    <source>
        <dbReference type="PROSITE-ProRule" id="PRU01343"/>
    </source>
</evidence>
<evidence type="ECO:0000313" key="8">
    <source>
        <dbReference type="EMBL" id="KZM96690.1"/>
    </source>
</evidence>
<feature type="coiled-coil region" evidence="5">
    <location>
        <begin position="72"/>
        <end position="120"/>
    </location>
</feature>
<keyword evidence="3" id="KW-0862">Zinc</keyword>
<evidence type="ECO:0000256" key="5">
    <source>
        <dbReference type="SAM" id="Coils"/>
    </source>
</evidence>